<dbReference type="SUPFAM" id="SSF54495">
    <property type="entry name" value="UBC-like"/>
    <property type="match status" value="1"/>
</dbReference>
<reference evidence="3" key="1">
    <citation type="submission" date="2014-11" db="EMBL/GenBank/DDBJ databases">
        <authorList>
            <person name="Otto D Thomas"/>
            <person name="Naeem Raeece"/>
        </authorList>
    </citation>
    <scope>NUCLEOTIDE SEQUENCE</scope>
</reference>
<organism evidence="3">
    <name type="scientific">Chromera velia CCMP2878</name>
    <dbReference type="NCBI Taxonomy" id="1169474"/>
    <lineage>
        <taxon>Eukaryota</taxon>
        <taxon>Sar</taxon>
        <taxon>Alveolata</taxon>
        <taxon>Colpodellida</taxon>
        <taxon>Chromeraceae</taxon>
        <taxon>Chromera</taxon>
    </lineage>
</organism>
<dbReference type="AlphaFoldDB" id="A0A0G4HVZ5"/>
<proteinExistence type="predicted"/>
<name>A0A0G4HVZ5_9ALVE</name>
<dbReference type="Gene3D" id="3.10.110.10">
    <property type="entry name" value="Ubiquitin Conjugating Enzyme"/>
    <property type="match status" value="1"/>
</dbReference>
<dbReference type="PhylomeDB" id="A0A0G4HVZ5"/>
<dbReference type="InterPro" id="IPR016135">
    <property type="entry name" value="UBQ-conjugating_enzyme/RWD"/>
</dbReference>
<sequence length="276" mass="31199">MAAKLSTSWASPSVPGKGLGRAHLAPTDKRFCKEMDALRDAHSAALAHKSEASPSFDATGVLFDMVTSPRQENPEHVNIVKGTFLIPRRLPVRRLSRGFLCDIAASRWDDRRGYVEIRCTSQYPFVPPKVKLSFPNHPEVFFHLHPFLDNEGQPIVDILSDQWSPANTTHKVLESLQSLMAFPEDFLPDPRDLQCGDSTDKLEWWKALLENSEHQEEAERRSEEEAAVVERRCMVQIARAASSICSASPSFSFISLRNLLQNSNRKAYLVWLLVCR</sequence>
<gene>
    <name evidence="3" type="ORF">Cvel_8933</name>
</gene>
<dbReference type="InterPro" id="IPR000608">
    <property type="entry name" value="UBC"/>
</dbReference>
<accession>A0A0G4HVZ5</accession>
<dbReference type="VEuPathDB" id="CryptoDB:Cvel_8933"/>
<evidence type="ECO:0000256" key="1">
    <source>
        <dbReference type="SAM" id="MobiDB-lite"/>
    </source>
</evidence>
<feature type="compositionally biased region" description="Polar residues" evidence="1">
    <location>
        <begin position="1"/>
        <end position="11"/>
    </location>
</feature>
<evidence type="ECO:0000259" key="2">
    <source>
        <dbReference type="PROSITE" id="PS50127"/>
    </source>
</evidence>
<evidence type="ECO:0000313" key="3">
    <source>
        <dbReference type="EMBL" id="CEM48608.1"/>
    </source>
</evidence>
<dbReference type="PROSITE" id="PS50127">
    <property type="entry name" value="UBC_2"/>
    <property type="match status" value="1"/>
</dbReference>
<feature type="region of interest" description="Disordered" evidence="1">
    <location>
        <begin position="1"/>
        <end position="20"/>
    </location>
</feature>
<protein>
    <recommendedName>
        <fullName evidence="2">UBC core domain-containing protein</fullName>
    </recommendedName>
</protein>
<dbReference type="EMBL" id="CDMZ01004089">
    <property type="protein sequence ID" value="CEM48608.1"/>
    <property type="molecule type" value="Genomic_DNA"/>
</dbReference>
<dbReference type="SMART" id="SM00212">
    <property type="entry name" value="UBCc"/>
    <property type="match status" value="1"/>
</dbReference>
<feature type="domain" description="UBC core" evidence="2">
    <location>
        <begin position="26"/>
        <end position="227"/>
    </location>
</feature>
<dbReference type="Pfam" id="PF00179">
    <property type="entry name" value="UQ_con"/>
    <property type="match status" value="1"/>
</dbReference>